<feature type="transmembrane region" description="Helical" evidence="3">
    <location>
        <begin position="219"/>
        <end position="236"/>
    </location>
</feature>
<feature type="transmembrane region" description="Helical" evidence="3">
    <location>
        <begin position="360"/>
        <end position="380"/>
    </location>
</feature>
<feature type="transmembrane region" description="Helical" evidence="3">
    <location>
        <begin position="158"/>
        <end position="175"/>
    </location>
</feature>
<name>A0ABN1MMT7_9FLAO</name>
<dbReference type="Gene3D" id="1.25.40.10">
    <property type="entry name" value="Tetratricopeptide repeat domain"/>
    <property type="match status" value="1"/>
</dbReference>
<reference evidence="4 5" key="1">
    <citation type="journal article" date="2019" name="Int. J. Syst. Evol. Microbiol.">
        <title>The Global Catalogue of Microorganisms (GCM) 10K type strain sequencing project: providing services to taxonomists for standard genome sequencing and annotation.</title>
        <authorList>
            <consortium name="The Broad Institute Genomics Platform"/>
            <consortium name="The Broad Institute Genome Sequencing Center for Infectious Disease"/>
            <person name="Wu L."/>
            <person name="Ma J."/>
        </authorList>
    </citation>
    <scope>NUCLEOTIDE SEQUENCE [LARGE SCALE GENOMIC DNA]</scope>
    <source>
        <strain evidence="4 5">JCM 16083</strain>
    </source>
</reference>
<protein>
    <recommendedName>
        <fullName evidence="6">Dolichyl-phosphate-mannose--protein mannosyltransferase</fullName>
    </recommendedName>
</protein>
<proteinExistence type="predicted"/>
<keyword evidence="2" id="KW-0802">TPR repeat</keyword>
<organism evidence="4 5">
    <name type="scientific">Wandonia haliotis</name>
    <dbReference type="NCBI Taxonomy" id="574963"/>
    <lineage>
        <taxon>Bacteria</taxon>
        <taxon>Pseudomonadati</taxon>
        <taxon>Bacteroidota</taxon>
        <taxon>Flavobacteriia</taxon>
        <taxon>Flavobacteriales</taxon>
        <taxon>Crocinitomicaceae</taxon>
        <taxon>Wandonia</taxon>
    </lineage>
</organism>
<feature type="transmembrane region" description="Helical" evidence="3">
    <location>
        <begin position="129"/>
        <end position="146"/>
    </location>
</feature>
<feature type="transmembrane region" description="Helical" evidence="3">
    <location>
        <begin position="334"/>
        <end position="354"/>
    </location>
</feature>
<evidence type="ECO:0008006" key="6">
    <source>
        <dbReference type="Google" id="ProtNLM"/>
    </source>
</evidence>
<dbReference type="InterPro" id="IPR052346">
    <property type="entry name" value="O-mannosyl-transferase_TMTC"/>
</dbReference>
<feature type="transmembrane region" description="Helical" evidence="3">
    <location>
        <begin position="268"/>
        <end position="286"/>
    </location>
</feature>
<evidence type="ECO:0000313" key="4">
    <source>
        <dbReference type="EMBL" id="GAA0874247.1"/>
    </source>
</evidence>
<keyword evidence="3" id="KW-1133">Transmembrane helix</keyword>
<comment type="caution">
    <text evidence="4">The sequence shown here is derived from an EMBL/GenBank/DDBJ whole genome shotgun (WGS) entry which is preliminary data.</text>
</comment>
<dbReference type="InterPro" id="IPR011990">
    <property type="entry name" value="TPR-like_helical_dom_sf"/>
</dbReference>
<feature type="transmembrane region" description="Helical" evidence="3">
    <location>
        <begin position="99"/>
        <end position="122"/>
    </location>
</feature>
<keyword evidence="3" id="KW-0472">Membrane</keyword>
<dbReference type="PANTHER" id="PTHR44227">
    <property type="match status" value="1"/>
</dbReference>
<gene>
    <name evidence="4" type="ORF">GCM10009118_06550</name>
</gene>
<dbReference type="SMART" id="SM00028">
    <property type="entry name" value="TPR"/>
    <property type="match status" value="3"/>
</dbReference>
<dbReference type="Proteomes" id="UP001501126">
    <property type="component" value="Unassembled WGS sequence"/>
</dbReference>
<feature type="transmembrane region" description="Helical" evidence="3">
    <location>
        <begin position="12"/>
        <end position="29"/>
    </location>
</feature>
<keyword evidence="3" id="KW-0812">Transmembrane</keyword>
<dbReference type="InterPro" id="IPR019734">
    <property type="entry name" value="TPR_rpt"/>
</dbReference>
<evidence type="ECO:0000313" key="5">
    <source>
        <dbReference type="Proteomes" id="UP001501126"/>
    </source>
</evidence>
<sequence length="806" mass="92402">MLRNIKKPKNYFILLICIVISLLFYGNSIQNGYSLDDELVTSTDTKKNEKIEQGFNGFANIFSSRYAEDGKQQYAYRPVTVYSFAIEYDLFGNVENRAAISHIISILLYALSGYLLFVFLQLSIGQQAWRFNALVVLLFLIHPIHSEVVNNIKSRDELLAFLFGISLLIHSVKFYDTRKKRYLFFSLLFIFLAIFSKETGTIFLALVPVSLYFFRDIKLKHVLFFTLALAVAYISYKKGSKLILNQESIRYFSWFENPLYELGFASRIPMFFYSICRYILLLILPYPLKYYYGYNEIPLVGYSDPAFYASLLVILVLLYFTFSGIRSKKKSSYFLLFFFLGIGGAGNLLLPLPGIIAERFAFVGSVGFCALLVYLLFYFSKTSLISQLPTKLSRTLGVGLSILFITSLVYSFQRNKDWESTFTLYHNDISKLDKSMKANSLLATEYAGIANQIKRSGNIDQINRLIENVDSALLYYTKALAIYDQYANTYNNIGFLLYNQKSDITGSIPYWQKALQLEPDYQEARYNIANSYGKIKKNIDQVILALAISDSIDQNTLPVYKKQFQKNHSTEHISESLVAWEVLNHLEQMANSIWSQRPDPGIITSYGKYANAYITWTSPYLESTNAHEVILSTCSAPDNLTYARLRDLFDQLRRALSNKILNSIADETAPHSAETLLIAGSSVYRDSFYNSFEELYRIDPQFSHMYNAVAQFASANDDPQPLITWGRRFAENFPDQAGGGYRQAGAAFRRIEQKDSATFYFNLALNAYEKELQLLRSKDQTANRERINQLVNSISLTQTSLKQLEE</sequence>
<dbReference type="SUPFAM" id="SSF48452">
    <property type="entry name" value="TPR-like"/>
    <property type="match status" value="1"/>
</dbReference>
<evidence type="ECO:0000256" key="3">
    <source>
        <dbReference type="SAM" id="Phobius"/>
    </source>
</evidence>
<keyword evidence="5" id="KW-1185">Reference proteome</keyword>
<keyword evidence="1" id="KW-0677">Repeat</keyword>
<dbReference type="EMBL" id="BAAAFH010000003">
    <property type="protein sequence ID" value="GAA0874247.1"/>
    <property type="molecule type" value="Genomic_DNA"/>
</dbReference>
<feature type="transmembrane region" description="Helical" evidence="3">
    <location>
        <begin position="392"/>
        <end position="412"/>
    </location>
</feature>
<accession>A0ABN1MMT7</accession>
<evidence type="ECO:0000256" key="1">
    <source>
        <dbReference type="ARBA" id="ARBA00022737"/>
    </source>
</evidence>
<dbReference type="RefSeq" id="WP_343785107.1">
    <property type="nucleotide sequence ID" value="NZ_BAAAFH010000003.1"/>
</dbReference>
<feature type="transmembrane region" description="Helical" evidence="3">
    <location>
        <begin position="182"/>
        <end position="207"/>
    </location>
</feature>
<evidence type="ECO:0000256" key="2">
    <source>
        <dbReference type="ARBA" id="ARBA00022803"/>
    </source>
</evidence>
<dbReference type="PANTHER" id="PTHR44227:SF3">
    <property type="entry name" value="PROTEIN O-MANNOSYL-TRANSFERASE TMTC4"/>
    <property type="match status" value="1"/>
</dbReference>
<feature type="transmembrane region" description="Helical" evidence="3">
    <location>
        <begin position="306"/>
        <end position="322"/>
    </location>
</feature>